<dbReference type="GO" id="GO:0051782">
    <property type="term" value="P:negative regulation of cell division"/>
    <property type="evidence" value="ECO:0007669"/>
    <property type="project" value="TreeGrafter"/>
</dbReference>
<proteinExistence type="predicted"/>
<dbReference type="Pfam" id="PF01656">
    <property type="entry name" value="CbiA"/>
    <property type="match status" value="1"/>
</dbReference>
<dbReference type="GO" id="GO:0005829">
    <property type="term" value="C:cytosol"/>
    <property type="evidence" value="ECO:0007669"/>
    <property type="project" value="TreeGrafter"/>
</dbReference>
<reference evidence="3 4" key="1">
    <citation type="submission" date="2018-09" db="EMBL/GenBank/DDBJ databases">
        <title>Complete genome sequence of Euzebya sp. DY32-46 isolated from seawater of Pacific Ocean.</title>
        <authorList>
            <person name="Xu L."/>
            <person name="Wu Y.-H."/>
            <person name="Xu X.-W."/>
        </authorList>
    </citation>
    <scope>NUCLEOTIDE SEQUENCE [LARGE SCALE GENOMIC DNA]</scope>
    <source>
        <strain evidence="3 4">DY32-46</strain>
    </source>
</reference>
<dbReference type="Proteomes" id="UP000264006">
    <property type="component" value="Chromosome"/>
</dbReference>
<dbReference type="PANTHER" id="PTHR43384:SF14">
    <property type="entry name" value="ESX-1 SECRETION-ASSOCIATED PROTEIN ESPI"/>
    <property type="match status" value="1"/>
</dbReference>
<evidence type="ECO:0000256" key="1">
    <source>
        <dbReference type="SAM" id="MobiDB-lite"/>
    </source>
</evidence>
<dbReference type="InterPro" id="IPR027417">
    <property type="entry name" value="P-loop_NTPase"/>
</dbReference>
<sequence length="372" mass="40092">MAEDFEAYRGSVTSTGNDEEPTRQPADVPHEADDRGAGEDHRSLVEDERLTRLLGGERPSEEAARRLADATALVGDEPAARPRRRRAWRRSRRAQQARLDAAERDARALVERILSPFDGARRVAVASTKGGVGKTTVTVLLGHTLASLRDDRVVALDANPDAGTLAHRIERESSANAVDLLDLVGSVRDYYDLRHFTSQAASRLEVIAAPEDPRDTRGITRSDMHELLDRLSLDYTLLLADCGTGVTTAATRAIVEAVDQLVIVTAPRVDSVHSVTYMLRWLEGAGFGDLVADAVVVVNGLREDTGVDVEALMGHFAPIVRTVVAVPWDCDLARGGTTDLGYLRASTRHAIAQLAAAVADGFAAPQRQGPGS</sequence>
<feature type="domain" description="CobQ/CobB/MinD/ParA nucleotide binding" evidence="2">
    <location>
        <begin position="123"/>
        <end position="191"/>
    </location>
</feature>
<keyword evidence="4" id="KW-1185">Reference proteome</keyword>
<dbReference type="GO" id="GO:0016887">
    <property type="term" value="F:ATP hydrolysis activity"/>
    <property type="evidence" value="ECO:0007669"/>
    <property type="project" value="TreeGrafter"/>
</dbReference>
<dbReference type="KEGG" id="euz:DVS28_a1140"/>
<dbReference type="GO" id="GO:0009898">
    <property type="term" value="C:cytoplasmic side of plasma membrane"/>
    <property type="evidence" value="ECO:0007669"/>
    <property type="project" value="TreeGrafter"/>
</dbReference>
<dbReference type="Gene3D" id="3.40.50.300">
    <property type="entry name" value="P-loop containing nucleotide triphosphate hydrolases"/>
    <property type="match status" value="1"/>
</dbReference>
<name>A0A346XUE3_9ACTN</name>
<dbReference type="GO" id="GO:0005524">
    <property type="term" value="F:ATP binding"/>
    <property type="evidence" value="ECO:0007669"/>
    <property type="project" value="TreeGrafter"/>
</dbReference>
<dbReference type="PANTHER" id="PTHR43384">
    <property type="entry name" value="SEPTUM SITE-DETERMINING PROTEIN MIND HOMOLOG, CHLOROPLASTIC-RELATED"/>
    <property type="match status" value="1"/>
</dbReference>
<feature type="compositionally biased region" description="Basic and acidic residues" evidence="1">
    <location>
        <begin position="28"/>
        <end position="51"/>
    </location>
</feature>
<organism evidence="3 4">
    <name type="scientific">Euzebya pacifica</name>
    <dbReference type="NCBI Taxonomy" id="1608957"/>
    <lineage>
        <taxon>Bacteria</taxon>
        <taxon>Bacillati</taxon>
        <taxon>Actinomycetota</taxon>
        <taxon>Nitriliruptoria</taxon>
        <taxon>Euzebyales</taxon>
    </lineage>
</organism>
<dbReference type="InterPro" id="IPR002586">
    <property type="entry name" value="CobQ/CobB/MinD/ParA_Nub-bd_dom"/>
</dbReference>
<feature type="compositionally biased region" description="Basic and acidic residues" evidence="1">
    <location>
        <begin position="58"/>
        <end position="68"/>
    </location>
</feature>
<dbReference type="EMBL" id="CP031165">
    <property type="protein sequence ID" value="AXV05840.1"/>
    <property type="molecule type" value="Genomic_DNA"/>
</dbReference>
<accession>A0A346XUE3</accession>
<evidence type="ECO:0000313" key="4">
    <source>
        <dbReference type="Proteomes" id="UP000264006"/>
    </source>
</evidence>
<dbReference type="InterPro" id="IPR050625">
    <property type="entry name" value="ParA/MinD_ATPase"/>
</dbReference>
<dbReference type="SUPFAM" id="SSF52540">
    <property type="entry name" value="P-loop containing nucleoside triphosphate hydrolases"/>
    <property type="match status" value="1"/>
</dbReference>
<evidence type="ECO:0000313" key="3">
    <source>
        <dbReference type="EMBL" id="AXV05840.1"/>
    </source>
</evidence>
<protein>
    <submittedName>
        <fullName evidence="3">ATPase involved in chromosome partitioning</fullName>
    </submittedName>
</protein>
<gene>
    <name evidence="3" type="ORF">DVS28_a1140</name>
</gene>
<feature type="compositionally biased region" description="Basic residues" evidence="1">
    <location>
        <begin position="81"/>
        <end position="95"/>
    </location>
</feature>
<feature type="region of interest" description="Disordered" evidence="1">
    <location>
        <begin position="1"/>
        <end position="99"/>
    </location>
</feature>
<dbReference type="AlphaFoldDB" id="A0A346XUE3"/>
<evidence type="ECO:0000259" key="2">
    <source>
        <dbReference type="Pfam" id="PF01656"/>
    </source>
</evidence>